<feature type="compositionally biased region" description="Polar residues" evidence="4">
    <location>
        <begin position="928"/>
        <end position="945"/>
    </location>
</feature>
<sequence>MEPSSPSLSSASEHQWLLSGHEDQHSTPGTSPDSPSIRTPDRNKHHLSPKAAQFVENLDNYLPVGCAILPIHNCSSFSYEWTEIQRLPEEPYSVPTFAYNLERLVEARLMRMYGRQSEPIASHLIVRLYMLPHDVGNSFIDRRDSRLCAALQTILPALNVCRETWQGNYVPDERKSFDRWATKDEGSLFHMFNTLPSPRPSTNNIREIYAKEALEDLLDPHSILPGLKTVLYPYQRRSAGLMLQREAVVAPILDPRLDMRTAPDGSTFYYGAKDLLFLRHPAYIDSCRGGILAETMGLGKTVMLLALILATKDHLPQIPPEYNTVPTRPRVGSLLEIAISNINRKSVPWKVEFARIKATTGNEMTSCIAKLEASPPTYEIPQEPRRWGRKTTMPPPKVLTLAATTIIVVPRNLCKQWQSELQKHVEDGALKVLVMEDTKRALPLPDELRTYDIVLFTRNRFELEIKDGSDEQGQRLLNTQLVCRCPYGGSTRVRDCRCVRNNDLYNSPLKHLHFRRLIIDEGHFFSNSNNNAVAVANKLITVDSRWVVSGTPAKDLLGVEVDLSSSETMPHHKSAFDDHRSALLEQRRSFNRTEDTTGAIKSLGALASGFLKIRPWYALQVGERKEAEWDDYIYRHEDPRRRTYSGFSTCLRRTLEAMVVKTQPADVEKDIELPSLSHEVVRLEPSYFDKVTANLFTLVLTANAVTSERTDADYLFHKHSAKDRYHLISNLRQSAFFWTGFSNDDVKASIKNSEGYLAKQDTNCTHADRQLLESMLTSAKQFRKSEGWKAMSRSHELGIFVEDWPSESAEHWSFDDLASPLLTGISQVLEAQKHVNERAGTEDPGEGLAGAGIHALAPARFGSEPQDSPNGKKQAKKPILTKAGLPTSSLDGEPLLKRRLSGSKPSPTKSPRNTTAVPKQKGIKRSKSSPANTAATPLDNQTVTASRDRPLKRRHSEVEAISYAPHSPYLRSTIIGTTSAKLSYLLSQITAYHRAEKILVFYEGDNIAWYIAQSLELLHIKHEIYAKSLAAALKSEYVVHFDQGTECRVLLMDVKQAAFGLNLSSASRIYFVNPVCRPGVEAQAIKRAHRIGQTRSVVVETLVLRGSIEEEMLERSRRMTRREHRDARVLEDDGGMREIIQRARMLDIGDGERQGYGRLARLEVPQQLWGREGWRDTVVDSVLRTAPAQQRRELKAVEITTPTKKRRITFEDVTRADEEDVSIEDEDAFPSSAPTRLRTLSFVDCTANEQKSQVVDNSDSQPVSAQSPQRAEKRAETPAPELAGGGCGFDGLADRVAGGGVVGSGR</sequence>
<dbReference type="CDD" id="cd18793">
    <property type="entry name" value="SF2_C_SNF"/>
    <property type="match status" value="1"/>
</dbReference>
<dbReference type="Gene3D" id="3.40.50.300">
    <property type="entry name" value="P-loop containing nucleotide triphosphate hydrolases"/>
    <property type="match status" value="1"/>
</dbReference>
<dbReference type="InterPro" id="IPR000330">
    <property type="entry name" value="SNF2_N"/>
</dbReference>
<feature type="compositionally biased region" description="Gly residues" evidence="4">
    <location>
        <begin position="1297"/>
        <end position="1306"/>
    </location>
</feature>
<feature type="compositionally biased region" description="Polar residues" evidence="4">
    <location>
        <begin position="26"/>
        <end position="37"/>
    </location>
</feature>
<protein>
    <recommendedName>
        <fullName evidence="5">Helicase ATP-binding domain-containing protein</fullName>
    </recommendedName>
</protein>
<keyword evidence="3" id="KW-0067">ATP-binding</keyword>
<feature type="domain" description="Helicase ATP-binding" evidence="5">
    <location>
        <begin position="227"/>
        <end position="576"/>
    </location>
</feature>
<accession>A0AAN7THD4</accession>
<dbReference type="GO" id="GO:0016787">
    <property type="term" value="F:hydrolase activity"/>
    <property type="evidence" value="ECO:0007669"/>
    <property type="project" value="UniProtKB-KW"/>
</dbReference>
<dbReference type="InterPro" id="IPR001650">
    <property type="entry name" value="Helicase_C-like"/>
</dbReference>
<dbReference type="GO" id="GO:0006281">
    <property type="term" value="P:DNA repair"/>
    <property type="evidence" value="ECO:0007669"/>
    <property type="project" value="TreeGrafter"/>
</dbReference>
<dbReference type="EMBL" id="JAVRRL010000033">
    <property type="protein sequence ID" value="KAK5112138.1"/>
    <property type="molecule type" value="Genomic_DNA"/>
</dbReference>
<dbReference type="PANTHER" id="PTHR45626:SF51">
    <property type="entry name" value="SNF2-RELATED DOMAIN-CONTAINING PROTEIN"/>
    <property type="match status" value="1"/>
</dbReference>
<comment type="caution">
    <text evidence="6">The sequence shown here is derived from an EMBL/GenBank/DDBJ whole genome shotgun (WGS) entry which is preliminary data.</text>
</comment>
<feature type="compositionally biased region" description="Polar residues" evidence="4">
    <location>
        <begin position="1250"/>
        <end position="1269"/>
    </location>
</feature>
<feature type="region of interest" description="Disordered" evidence="4">
    <location>
        <begin position="1250"/>
        <end position="1306"/>
    </location>
</feature>
<evidence type="ECO:0000256" key="3">
    <source>
        <dbReference type="ARBA" id="ARBA00022840"/>
    </source>
</evidence>
<keyword evidence="1" id="KW-0547">Nucleotide-binding</keyword>
<dbReference type="Pfam" id="PF00176">
    <property type="entry name" value="SNF2-rel_dom"/>
    <property type="match status" value="1"/>
</dbReference>
<reference evidence="6" key="1">
    <citation type="submission" date="2023-08" db="EMBL/GenBank/DDBJ databases">
        <title>Black Yeasts Isolated from many extreme environments.</title>
        <authorList>
            <person name="Coleine C."/>
            <person name="Stajich J.E."/>
            <person name="Selbmann L."/>
        </authorList>
    </citation>
    <scope>NUCLEOTIDE SEQUENCE</scope>
    <source>
        <strain evidence="6">CCFEE 5401</strain>
    </source>
</reference>
<feature type="region of interest" description="Disordered" evidence="4">
    <location>
        <begin position="860"/>
        <end position="954"/>
    </location>
</feature>
<feature type="compositionally biased region" description="Low complexity" evidence="4">
    <location>
        <begin position="1"/>
        <end position="12"/>
    </location>
</feature>
<dbReference type="Proteomes" id="UP001310890">
    <property type="component" value="Unassembled WGS sequence"/>
</dbReference>
<evidence type="ECO:0000256" key="2">
    <source>
        <dbReference type="ARBA" id="ARBA00022801"/>
    </source>
</evidence>
<dbReference type="Pfam" id="PF00271">
    <property type="entry name" value="Helicase_C"/>
    <property type="match status" value="1"/>
</dbReference>
<feature type="compositionally biased region" description="Polar residues" evidence="4">
    <location>
        <begin position="903"/>
        <end position="917"/>
    </location>
</feature>
<dbReference type="PANTHER" id="PTHR45626">
    <property type="entry name" value="TRANSCRIPTION TERMINATION FACTOR 2-RELATED"/>
    <property type="match status" value="1"/>
</dbReference>
<dbReference type="GO" id="GO:0008094">
    <property type="term" value="F:ATP-dependent activity, acting on DNA"/>
    <property type="evidence" value="ECO:0007669"/>
    <property type="project" value="TreeGrafter"/>
</dbReference>
<dbReference type="InterPro" id="IPR050628">
    <property type="entry name" value="SNF2_RAD54_helicase_TF"/>
</dbReference>
<dbReference type="SUPFAM" id="SSF52540">
    <property type="entry name" value="P-loop containing nucleoside triphosphate hydrolases"/>
    <property type="match status" value="2"/>
</dbReference>
<keyword evidence="2" id="KW-0378">Hydrolase</keyword>
<dbReference type="GO" id="GO:0005524">
    <property type="term" value="F:ATP binding"/>
    <property type="evidence" value="ECO:0007669"/>
    <property type="project" value="UniProtKB-KW"/>
</dbReference>
<proteinExistence type="predicted"/>
<evidence type="ECO:0000259" key="5">
    <source>
        <dbReference type="SMART" id="SM00487"/>
    </source>
</evidence>
<evidence type="ECO:0000313" key="6">
    <source>
        <dbReference type="EMBL" id="KAK5112138.1"/>
    </source>
</evidence>
<dbReference type="SMART" id="SM00487">
    <property type="entry name" value="DEXDc"/>
    <property type="match status" value="1"/>
</dbReference>
<dbReference type="InterPro" id="IPR038718">
    <property type="entry name" value="SNF2-like_sf"/>
</dbReference>
<dbReference type="GO" id="GO:0005634">
    <property type="term" value="C:nucleus"/>
    <property type="evidence" value="ECO:0007669"/>
    <property type="project" value="TreeGrafter"/>
</dbReference>
<dbReference type="InterPro" id="IPR014001">
    <property type="entry name" value="Helicase_ATP-bd"/>
</dbReference>
<dbReference type="Gene3D" id="3.40.50.10810">
    <property type="entry name" value="Tandem AAA-ATPase domain"/>
    <property type="match status" value="2"/>
</dbReference>
<gene>
    <name evidence="6" type="ORF">LTR62_004481</name>
</gene>
<evidence type="ECO:0000256" key="1">
    <source>
        <dbReference type="ARBA" id="ARBA00022741"/>
    </source>
</evidence>
<organism evidence="6 7">
    <name type="scientific">Meristemomyces frigidus</name>
    <dbReference type="NCBI Taxonomy" id="1508187"/>
    <lineage>
        <taxon>Eukaryota</taxon>
        <taxon>Fungi</taxon>
        <taxon>Dikarya</taxon>
        <taxon>Ascomycota</taxon>
        <taxon>Pezizomycotina</taxon>
        <taxon>Dothideomycetes</taxon>
        <taxon>Dothideomycetidae</taxon>
        <taxon>Mycosphaerellales</taxon>
        <taxon>Teratosphaeriaceae</taxon>
        <taxon>Meristemomyces</taxon>
    </lineage>
</organism>
<evidence type="ECO:0000256" key="4">
    <source>
        <dbReference type="SAM" id="MobiDB-lite"/>
    </source>
</evidence>
<name>A0AAN7THD4_9PEZI</name>
<dbReference type="InterPro" id="IPR049730">
    <property type="entry name" value="SNF2/RAD54-like_C"/>
</dbReference>
<evidence type="ECO:0000313" key="7">
    <source>
        <dbReference type="Proteomes" id="UP001310890"/>
    </source>
</evidence>
<feature type="region of interest" description="Disordered" evidence="4">
    <location>
        <begin position="1"/>
        <end position="46"/>
    </location>
</feature>
<dbReference type="InterPro" id="IPR027417">
    <property type="entry name" value="P-loop_NTPase"/>
</dbReference>